<comment type="catalytic activity">
    <reaction evidence="2">
        <text>adenosylcob(III)inamide phosphate + GTP + H(+) = adenosylcob(III)inamide-GDP + diphosphate</text>
        <dbReference type="Rhea" id="RHEA:22712"/>
        <dbReference type="ChEBI" id="CHEBI:15378"/>
        <dbReference type="ChEBI" id="CHEBI:33019"/>
        <dbReference type="ChEBI" id="CHEBI:37565"/>
        <dbReference type="ChEBI" id="CHEBI:58502"/>
        <dbReference type="ChEBI" id="CHEBI:60487"/>
        <dbReference type="EC" id="2.7.7.62"/>
    </reaction>
</comment>
<evidence type="ECO:0000256" key="14">
    <source>
        <dbReference type="ARBA" id="ARBA00022840"/>
    </source>
</evidence>
<keyword evidence="11" id="KW-0808">Transferase</keyword>
<feature type="binding site" evidence="19">
    <location>
        <begin position="7"/>
        <end position="14"/>
    </location>
    <ligand>
        <name>GTP</name>
        <dbReference type="ChEBI" id="CHEBI:37565"/>
    </ligand>
</feature>
<evidence type="ECO:0000256" key="6">
    <source>
        <dbReference type="ARBA" id="ARBA00005159"/>
    </source>
</evidence>
<evidence type="ECO:0000256" key="7">
    <source>
        <dbReference type="ARBA" id="ARBA00007490"/>
    </source>
</evidence>
<accession>A0A9D2N207</accession>
<protein>
    <recommendedName>
        <fullName evidence="16">Adenosylcobinamide kinase</fullName>
        <ecNumber evidence="8">2.7.1.156</ecNumber>
        <ecNumber evidence="9">2.7.7.62</ecNumber>
    </recommendedName>
    <alternativeName>
        <fullName evidence="17">Adenosylcobinamide-phosphate guanylyltransferase</fullName>
    </alternativeName>
</protein>
<comment type="pathway">
    <text evidence="5">Cofactor biosynthesis; adenosylcobalamin biosynthesis; adenosylcobalamin from cob(II)yrinate a,c-diamide: step 6/7.</text>
</comment>
<gene>
    <name evidence="20" type="ORF">H9704_12465</name>
</gene>
<evidence type="ECO:0000256" key="1">
    <source>
        <dbReference type="ARBA" id="ARBA00000312"/>
    </source>
</evidence>
<dbReference type="GO" id="GO:0005524">
    <property type="term" value="F:ATP binding"/>
    <property type="evidence" value="ECO:0007669"/>
    <property type="project" value="UniProtKB-KW"/>
</dbReference>
<dbReference type="PIRSF" id="PIRSF006135">
    <property type="entry name" value="CobU"/>
    <property type="match status" value="1"/>
</dbReference>
<dbReference type="EC" id="2.7.1.156" evidence="8"/>
<feature type="binding site" evidence="19">
    <location>
        <position position="83"/>
    </location>
    <ligand>
        <name>GTP</name>
        <dbReference type="ChEBI" id="CHEBI:37565"/>
    </ligand>
</feature>
<dbReference type="SUPFAM" id="SSF52540">
    <property type="entry name" value="P-loop containing nucleoside triphosphate hydrolases"/>
    <property type="match status" value="1"/>
</dbReference>
<comment type="caution">
    <text evidence="20">The sequence shown here is derived from an EMBL/GenBank/DDBJ whole genome shotgun (WGS) entry which is preliminary data.</text>
</comment>
<dbReference type="AlphaFoldDB" id="A0A9D2N207"/>
<sequence length="189" mass="20410">MIHLVTGGSGSGKSEYGEGLILDIPDGERFYIATMESSGREAERRIARHRKLREGKGFFTIERPRDLGGLILPGEGRKNVLLECVSNLAANEMFGGGACGPAELAGETGLDRLAELARRIVSDIRSLARQADHLVIVTNQVGEDGCCYDRETRAYIALVGRVNQELAKLADQVTEVVFGIPVVVKGEGK</sequence>
<organism evidence="20 21">
    <name type="scientific">Candidatus Enterocloster excrementipullorum</name>
    <dbReference type="NCBI Taxonomy" id="2838559"/>
    <lineage>
        <taxon>Bacteria</taxon>
        <taxon>Bacillati</taxon>
        <taxon>Bacillota</taxon>
        <taxon>Clostridia</taxon>
        <taxon>Lachnospirales</taxon>
        <taxon>Lachnospiraceae</taxon>
        <taxon>Enterocloster</taxon>
    </lineage>
</organism>
<evidence type="ECO:0000256" key="3">
    <source>
        <dbReference type="ARBA" id="ARBA00001522"/>
    </source>
</evidence>
<dbReference type="PANTHER" id="PTHR34848">
    <property type="match status" value="1"/>
</dbReference>
<comment type="catalytic activity">
    <reaction evidence="3">
        <text>adenosylcob(III)inamide + GTP = adenosylcob(III)inamide phosphate + GDP + H(+)</text>
        <dbReference type="Rhea" id="RHEA:15765"/>
        <dbReference type="ChEBI" id="CHEBI:2480"/>
        <dbReference type="ChEBI" id="CHEBI:15378"/>
        <dbReference type="ChEBI" id="CHEBI:37565"/>
        <dbReference type="ChEBI" id="CHEBI:58189"/>
        <dbReference type="ChEBI" id="CHEBI:58502"/>
        <dbReference type="EC" id="2.7.1.156"/>
    </reaction>
</comment>
<dbReference type="EC" id="2.7.7.62" evidence="9"/>
<evidence type="ECO:0000313" key="21">
    <source>
        <dbReference type="Proteomes" id="UP000823910"/>
    </source>
</evidence>
<feature type="binding site" evidence="19">
    <location>
        <position position="62"/>
    </location>
    <ligand>
        <name>GTP</name>
        <dbReference type="ChEBI" id="CHEBI:37565"/>
    </ligand>
</feature>
<comment type="pathway">
    <text evidence="6">Cofactor biosynthesis; adenosylcobalamin biosynthesis; adenosylcobalamin from cob(II)yrinate a,c-diamide: step 5/7.</text>
</comment>
<evidence type="ECO:0000256" key="16">
    <source>
        <dbReference type="ARBA" id="ARBA00029570"/>
    </source>
</evidence>
<dbReference type="InterPro" id="IPR027417">
    <property type="entry name" value="P-loop_NTPase"/>
</dbReference>
<evidence type="ECO:0000256" key="13">
    <source>
        <dbReference type="ARBA" id="ARBA00022777"/>
    </source>
</evidence>
<dbReference type="Gene3D" id="3.40.50.300">
    <property type="entry name" value="P-loop containing nucleotide triphosphate hydrolases"/>
    <property type="match status" value="1"/>
</dbReference>
<keyword evidence="14" id="KW-0067">ATP-binding</keyword>
<keyword evidence="12 19" id="KW-0547">Nucleotide-binding</keyword>
<dbReference type="GO" id="GO:0008820">
    <property type="term" value="F:cobinamide phosphate guanylyltransferase activity"/>
    <property type="evidence" value="ECO:0007669"/>
    <property type="project" value="UniProtKB-EC"/>
</dbReference>
<evidence type="ECO:0000256" key="2">
    <source>
        <dbReference type="ARBA" id="ARBA00000711"/>
    </source>
</evidence>
<evidence type="ECO:0000256" key="4">
    <source>
        <dbReference type="ARBA" id="ARBA00003889"/>
    </source>
</evidence>
<evidence type="ECO:0000256" key="12">
    <source>
        <dbReference type="ARBA" id="ARBA00022741"/>
    </source>
</evidence>
<feature type="binding site" evidence="19">
    <location>
        <begin position="50"/>
        <end position="53"/>
    </location>
    <ligand>
        <name>GTP</name>
        <dbReference type="ChEBI" id="CHEBI:37565"/>
    </ligand>
</feature>
<dbReference type="GO" id="GO:0009236">
    <property type="term" value="P:cobalamin biosynthetic process"/>
    <property type="evidence" value="ECO:0007669"/>
    <property type="project" value="UniProtKB-KW"/>
</dbReference>
<dbReference type="CDD" id="cd00544">
    <property type="entry name" value="CobU"/>
    <property type="match status" value="1"/>
</dbReference>
<reference evidence="20" key="1">
    <citation type="journal article" date="2021" name="PeerJ">
        <title>Extensive microbial diversity within the chicken gut microbiome revealed by metagenomics and culture.</title>
        <authorList>
            <person name="Gilroy R."/>
            <person name="Ravi A."/>
            <person name="Getino M."/>
            <person name="Pursley I."/>
            <person name="Horton D.L."/>
            <person name="Alikhan N.F."/>
            <person name="Baker D."/>
            <person name="Gharbi K."/>
            <person name="Hall N."/>
            <person name="Watson M."/>
            <person name="Adriaenssens E.M."/>
            <person name="Foster-Nyarko E."/>
            <person name="Jarju S."/>
            <person name="Secka A."/>
            <person name="Antonio M."/>
            <person name="Oren A."/>
            <person name="Chaudhuri R.R."/>
            <person name="La Ragione R."/>
            <person name="Hildebrand F."/>
            <person name="Pallen M.J."/>
        </authorList>
    </citation>
    <scope>NUCLEOTIDE SEQUENCE</scope>
    <source>
        <strain evidence="20">CHK180-15479</strain>
    </source>
</reference>
<keyword evidence="13 20" id="KW-0418">Kinase</keyword>
<evidence type="ECO:0000256" key="18">
    <source>
        <dbReference type="PIRSR" id="PIRSR006135-1"/>
    </source>
</evidence>
<evidence type="ECO:0000256" key="17">
    <source>
        <dbReference type="ARBA" id="ARBA00030571"/>
    </source>
</evidence>
<dbReference type="InterPro" id="IPR003203">
    <property type="entry name" value="CobU/CobP"/>
</dbReference>
<evidence type="ECO:0000313" key="20">
    <source>
        <dbReference type="EMBL" id="HJC06942.1"/>
    </source>
</evidence>
<dbReference type="GO" id="GO:0043752">
    <property type="term" value="F:adenosylcobinamide kinase activity"/>
    <property type="evidence" value="ECO:0007669"/>
    <property type="project" value="UniProtKB-EC"/>
</dbReference>
<evidence type="ECO:0000256" key="11">
    <source>
        <dbReference type="ARBA" id="ARBA00022679"/>
    </source>
</evidence>
<keyword evidence="20" id="KW-0548">Nucleotidyltransferase</keyword>
<reference evidence="20" key="2">
    <citation type="submission" date="2021-04" db="EMBL/GenBank/DDBJ databases">
        <authorList>
            <person name="Gilroy R."/>
        </authorList>
    </citation>
    <scope>NUCLEOTIDE SEQUENCE</scope>
    <source>
        <strain evidence="20">CHK180-15479</strain>
    </source>
</reference>
<dbReference type="GO" id="GO:0005525">
    <property type="term" value="F:GTP binding"/>
    <property type="evidence" value="ECO:0007669"/>
    <property type="project" value="UniProtKB-KW"/>
</dbReference>
<evidence type="ECO:0000256" key="8">
    <source>
        <dbReference type="ARBA" id="ARBA00012016"/>
    </source>
</evidence>
<evidence type="ECO:0000256" key="9">
    <source>
        <dbReference type="ARBA" id="ARBA00012523"/>
    </source>
</evidence>
<dbReference type="EMBL" id="DWWT01000065">
    <property type="protein sequence ID" value="HJC06942.1"/>
    <property type="molecule type" value="Genomic_DNA"/>
</dbReference>
<comment type="catalytic activity">
    <reaction evidence="1">
        <text>adenosylcob(III)inamide + ATP = adenosylcob(III)inamide phosphate + ADP + H(+)</text>
        <dbReference type="Rhea" id="RHEA:15769"/>
        <dbReference type="ChEBI" id="CHEBI:2480"/>
        <dbReference type="ChEBI" id="CHEBI:15378"/>
        <dbReference type="ChEBI" id="CHEBI:30616"/>
        <dbReference type="ChEBI" id="CHEBI:58502"/>
        <dbReference type="ChEBI" id="CHEBI:456216"/>
        <dbReference type="EC" id="2.7.1.156"/>
    </reaction>
</comment>
<dbReference type="PANTHER" id="PTHR34848:SF1">
    <property type="entry name" value="BIFUNCTIONAL ADENOSYLCOBALAMIN BIOSYNTHESIS PROTEIN COBU"/>
    <property type="match status" value="1"/>
</dbReference>
<comment type="similarity">
    <text evidence="7">Belongs to the CobU/CobP family.</text>
</comment>
<comment type="function">
    <text evidence="4">Catalyzes ATP-dependent phosphorylation of adenosylcobinamide and addition of GMP to adenosylcobinamide phosphate.</text>
</comment>
<feature type="active site" description="GMP-histidine intermediate" evidence="18">
    <location>
        <position position="49"/>
    </location>
</feature>
<evidence type="ECO:0000256" key="19">
    <source>
        <dbReference type="PIRSR" id="PIRSR006135-2"/>
    </source>
</evidence>
<proteinExistence type="inferred from homology"/>
<keyword evidence="10" id="KW-0169">Cobalamin biosynthesis</keyword>
<dbReference type="Proteomes" id="UP000823910">
    <property type="component" value="Unassembled WGS sequence"/>
</dbReference>
<keyword evidence="15 19" id="KW-0342">GTP-binding</keyword>
<evidence type="ECO:0000256" key="15">
    <source>
        <dbReference type="ARBA" id="ARBA00023134"/>
    </source>
</evidence>
<evidence type="ECO:0000256" key="5">
    <source>
        <dbReference type="ARBA" id="ARBA00004692"/>
    </source>
</evidence>
<name>A0A9D2N207_9FIRM</name>
<dbReference type="Pfam" id="PF02283">
    <property type="entry name" value="CobU"/>
    <property type="match status" value="1"/>
</dbReference>
<evidence type="ECO:0000256" key="10">
    <source>
        <dbReference type="ARBA" id="ARBA00022573"/>
    </source>
</evidence>